<dbReference type="PANTHER" id="PTHR43045:SF1">
    <property type="entry name" value="SHIKIMATE TRANSPORTER"/>
    <property type="match status" value="1"/>
</dbReference>
<dbReference type="RefSeq" id="WP_282546021.1">
    <property type="nucleotide sequence ID" value="NZ_JASCIQ010000041.1"/>
</dbReference>
<evidence type="ECO:0000256" key="6">
    <source>
        <dbReference type="ARBA" id="ARBA00023136"/>
    </source>
</evidence>
<protein>
    <submittedName>
        <fullName evidence="10">MFS transporter</fullName>
    </submittedName>
</protein>
<dbReference type="Proteomes" id="UP001223978">
    <property type="component" value="Unassembled WGS sequence"/>
</dbReference>
<organism evidence="10 11">
    <name type="scientific">Streptomyces cavernicola</name>
    <dbReference type="NCBI Taxonomy" id="3043613"/>
    <lineage>
        <taxon>Bacteria</taxon>
        <taxon>Bacillati</taxon>
        <taxon>Actinomycetota</taxon>
        <taxon>Actinomycetes</taxon>
        <taxon>Kitasatosporales</taxon>
        <taxon>Streptomycetaceae</taxon>
        <taxon>Streptomyces</taxon>
    </lineage>
</organism>
<evidence type="ECO:0000256" key="2">
    <source>
        <dbReference type="ARBA" id="ARBA00022448"/>
    </source>
</evidence>
<evidence type="ECO:0000256" key="5">
    <source>
        <dbReference type="ARBA" id="ARBA00022989"/>
    </source>
</evidence>
<keyword evidence="6 8" id="KW-0472">Membrane</keyword>
<keyword evidence="3" id="KW-1003">Cell membrane</keyword>
<comment type="subcellular location">
    <subcellularLocation>
        <location evidence="1">Cell membrane</location>
        <topology evidence="1">Multi-pass membrane protein</topology>
    </subcellularLocation>
</comment>
<feature type="transmembrane region" description="Helical" evidence="8">
    <location>
        <begin position="37"/>
        <end position="56"/>
    </location>
</feature>
<feature type="transmembrane region" description="Helical" evidence="8">
    <location>
        <begin position="386"/>
        <end position="407"/>
    </location>
</feature>
<gene>
    <name evidence="10" type="ORF">QIS96_30385</name>
</gene>
<evidence type="ECO:0000256" key="7">
    <source>
        <dbReference type="SAM" id="MobiDB-lite"/>
    </source>
</evidence>
<dbReference type="CDD" id="cd17369">
    <property type="entry name" value="MFS_ShiA_like"/>
    <property type="match status" value="1"/>
</dbReference>
<keyword evidence="5 8" id="KW-1133">Transmembrane helix</keyword>
<feature type="transmembrane region" description="Helical" evidence="8">
    <location>
        <begin position="62"/>
        <end position="86"/>
    </location>
</feature>
<feature type="transmembrane region" description="Helical" evidence="8">
    <location>
        <begin position="345"/>
        <end position="365"/>
    </location>
</feature>
<feature type="region of interest" description="Disordered" evidence="7">
    <location>
        <begin position="445"/>
        <end position="471"/>
    </location>
</feature>
<dbReference type="Pfam" id="PF07690">
    <property type="entry name" value="MFS_1"/>
    <property type="match status" value="2"/>
</dbReference>
<evidence type="ECO:0000259" key="9">
    <source>
        <dbReference type="PROSITE" id="PS50850"/>
    </source>
</evidence>
<evidence type="ECO:0000256" key="1">
    <source>
        <dbReference type="ARBA" id="ARBA00004651"/>
    </source>
</evidence>
<evidence type="ECO:0000256" key="8">
    <source>
        <dbReference type="SAM" id="Phobius"/>
    </source>
</evidence>
<evidence type="ECO:0000313" key="11">
    <source>
        <dbReference type="Proteomes" id="UP001223978"/>
    </source>
</evidence>
<feature type="transmembrane region" description="Helical" evidence="8">
    <location>
        <begin position="122"/>
        <end position="142"/>
    </location>
</feature>
<comment type="caution">
    <text evidence="10">The sequence shown here is derived from an EMBL/GenBank/DDBJ whole genome shotgun (WGS) entry which is preliminary data.</text>
</comment>
<evidence type="ECO:0000313" key="10">
    <source>
        <dbReference type="EMBL" id="MDI3408111.1"/>
    </source>
</evidence>
<evidence type="ECO:0000256" key="4">
    <source>
        <dbReference type="ARBA" id="ARBA00022692"/>
    </source>
</evidence>
<reference evidence="10 11" key="1">
    <citation type="submission" date="2023-05" db="EMBL/GenBank/DDBJ databases">
        <title>Draft genome sequence of Streptomyces sp. B-S-A6 isolated from a cave soil in Thailand.</title>
        <authorList>
            <person name="Chamroensaksri N."/>
            <person name="Muangham S."/>
        </authorList>
    </citation>
    <scope>NUCLEOTIDE SEQUENCE [LARGE SCALE GENOMIC DNA]</scope>
    <source>
        <strain evidence="10 11">B-S-A6</strain>
    </source>
</reference>
<feature type="transmembrane region" description="Helical" evidence="8">
    <location>
        <begin position="197"/>
        <end position="218"/>
    </location>
</feature>
<dbReference type="Gene3D" id="1.20.1250.20">
    <property type="entry name" value="MFS general substrate transporter like domains"/>
    <property type="match status" value="2"/>
</dbReference>
<dbReference type="EMBL" id="JASCIQ010000041">
    <property type="protein sequence ID" value="MDI3408111.1"/>
    <property type="molecule type" value="Genomic_DNA"/>
</dbReference>
<accession>A0ABT6SIU1</accession>
<dbReference type="InterPro" id="IPR036259">
    <property type="entry name" value="MFS_trans_sf"/>
</dbReference>
<sequence length="471" mass="49373">MSAAPSPKDPARPAAAPDPALLRKVALSSLLGTVIEYYDFLLYGTMAALVLGPLFFPESNPTVGMIASFGTLAAGYVARPVGGMVFGHFGDRVGRKTMLVLTMVLMGAASFLIGLLPTYESIGIAAPVLLVLLRVVQGIAIGGEWGGATLMVVEHAEAERRGLWNGVMQMGSPIGFLMSTLAVTATTTLPRDQFMSWGWRVPFLFSALLMAIGLYVRISVSESPLFRQAVDAQQKQAVAKPRPPLLKVLRRPRVLLLACAVGIGPFALTGLISIFMLTYATGIGFATADVMNGLIAASLMALVTIPLFSALSDRLGRRKVVVGGAVGIALCAFPMYALIDTGKPALLIVGMLIGQLLQSAMYAPLGPLLSEMFGTEVRYTGASMGYQLAALIGSGFTPLIAGGLLSGPEGMRSGPLAILAIVCAVVSLLAIWRIRETRGKDLSEEYDAGASGENPPAPGPSTTVFEKGVDV</sequence>
<keyword evidence="2" id="KW-0813">Transport</keyword>
<dbReference type="SUPFAM" id="SSF103473">
    <property type="entry name" value="MFS general substrate transporter"/>
    <property type="match status" value="1"/>
</dbReference>
<feature type="transmembrane region" description="Helical" evidence="8">
    <location>
        <begin position="98"/>
        <end position="116"/>
    </location>
</feature>
<feature type="transmembrane region" description="Helical" evidence="8">
    <location>
        <begin position="254"/>
        <end position="278"/>
    </location>
</feature>
<keyword evidence="11" id="KW-1185">Reference proteome</keyword>
<name>A0ABT6SIU1_9ACTN</name>
<feature type="domain" description="Major facilitator superfamily (MFS) profile" evidence="9">
    <location>
        <begin position="25"/>
        <end position="438"/>
    </location>
</feature>
<proteinExistence type="predicted"/>
<dbReference type="PROSITE" id="PS50850">
    <property type="entry name" value="MFS"/>
    <property type="match status" value="1"/>
</dbReference>
<dbReference type="PANTHER" id="PTHR43045">
    <property type="entry name" value="SHIKIMATE TRANSPORTER"/>
    <property type="match status" value="1"/>
</dbReference>
<feature type="transmembrane region" description="Helical" evidence="8">
    <location>
        <begin position="290"/>
        <end position="308"/>
    </location>
</feature>
<evidence type="ECO:0000256" key="3">
    <source>
        <dbReference type="ARBA" id="ARBA00022475"/>
    </source>
</evidence>
<dbReference type="InterPro" id="IPR020846">
    <property type="entry name" value="MFS_dom"/>
</dbReference>
<feature type="transmembrane region" description="Helical" evidence="8">
    <location>
        <begin position="413"/>
        <end position="432"/>
    </location>
</feature>
<dbReference type="InterPro" id="IPR011701">
    <property type="entry name" value="MFS"/>
</dbReference>
<feature type="transmembrane region" description="Helical" evidence="8">
    <location>
        <begin position="320"/>
        <end position="339"/>
    </location>
</feature>
<keyword evidence="4 8" id="KW-0812">Transmembrane</keyword>